<evidence type="ECO:0000313" key="1">
    <source>
        <dbReference type="EMBL" id="MFB9886308.1"/>
    </source>
</evidence>
<gene>
    <name evidence="1" type="ORF">ACFFLH_07805</name>
</gene>
<accession>A0ABV5ZAN4</accession>
<dbReference type="EMBL" id="JBHLZN010000002">
    <property type="protein sequence ID" value="MFB9886308.1"/>
    <property type="molecule type" value="Genomic_DNA"/>
</dbReference>
<sequence>MKKWLGVGALAIAAGAGLGWQQGWFKQWLGADALPLEAYAPADTFFYVGGTPHPQLAENLDKLPLGLSQMDLQEIRTLLQQEQPAEPSGRFLHALLLDLLNHLDRPSQLVERYGLDLSRSQAFFMDGLYPVIKMPVNNEQNFWQAFNQFSQDSGLQPQQSQLDHLQVSRWRLLEQQGEYLDMAVTLEQGLATLTLLSNFDNDAQVRQRLGLVRPVTSLQESSELAQMRKDYGFSEEMILLFHLERLTRLVLQPDSSPAAQQLQQLLSRAEINVNQDLTPACRQEIIGLISQTPRIVGGYYQSEFSPQGYRVDSEAVLEIKHEPTRQALAKLRGHLPSHTLQAEPALFSLGFGTDINNLVPATTELWKAFTEAKFDCAELVELQQASASLSPAYLGMATGMMQGIKGIGFSLYGLQLDQQNPFNSKLDALLSIASDNPGTLISMLAASPFGQGIQIPQDGSLGEVDLSMLLPGLTMKAGIQGQHLVAALGPQAEQQASALQQEKLEINGLSSVSVDITKLTELVASLPARDLSDLSGLEDDLADQACIEQASLVHDLRQMPVQAVVKMDITGKGWSTRSQQLTQFQQTKLPELAGRYQLFNQSDDCQSQDVVGEEQIGQDGKGLFLGREAGLDCDTSRISYQWRQQGSRLLMENGQFQGRDSCDGEWDEQIAYNASCQIINIDAKGFQCLYNEEGEISLYRYQRLQ</sequence>
<proteinExistence type="predicted"/>
<comment type="caution">
    <text evidence="1">The sequence shown here is derived from an EMBL/GenBank/DDBJ whole genome shotgun (WGS) entry which is preliminary data.</text>
</comment>
<keyword evidence="2" id="KW-1185">Reference proteome</keyword>
<organism evidence="1 2">
    <name type="scientific">Balneatrix alpica</name>
    <dbReference type="NCBI Taxonomy" id="75684"/>
    <lineage>
        <taxon>Bacteria</taxon>
        <taxon>Pseudomonadati</taxon>
        <taxon>Pseudomonadota</taxon>
        <taxon>Gammaproteobacteria</taxon>
        <taxon>Oceanospirillales</taxon>
        <taxon>Balneatrichaceae</taxon>
        <taxon>Balneatrix</taxon>
    </lineage>
</organism>
<evidence type="ECO:0000313" key="2">
    <source>
        <dbReference type="Proteomes" id="UP001589628"/>
    </source>
</evidence>
<protein>
    <submittedName>
        <fullName evidence="1">Uncharacterized protein</fullName>
    </submittedName>
</protein>
<name>A0ABV5ZAN4_9GAMM</name>
<dbReference type="Proteomes" id="UP001589628">
    <property type="component" value="Unassembled WGS sequence"/>
</dbReference>
<dbReference type="RefSeq" id="WP_027311777.1">
    <property type="nucleotide sequence ID" value="NZ_JBHLZN010000002.1"/>
</dbReference>
<reference evidence="1 2" key="1">
    <citation type="submission" date="2024-09" db="EMBL/GenBank/DDBJ databases">
        <authorList>
            <person name="Sun Q."/>
            <person name="Mori K."/>
        </authorList>
    </citation>
    <scope>NUCLEOTIDE SEQUENCE [LARGE SCALE GENOMIC DNA]</scope>
    <source>
        <strain evidence="1 2">ATCC 51285</strain>
    </source>
</reference>